<reference evidence="2" key="1">
    <citation type="submission" date="2019-09" db="EMBL/GenBank/DDBJ databases">
        <title>Characterisation of the sponge microbiome using genome-centric metagenomics.</title>
        <authorList>
            <person name="Engelberts J.P."/>
            <person name="Robbins S.J."/>
            <person name="De Goeij J.M."/>
            <person name="Aranda M."/>
            <person name="Bell S.C."/>
            <person name="Webster N.S."/>
        </authorList>
    </citation>
    <scope>NUCLEOTIDE SEQUENCE</scope>
    <source>
        <strain evidence="2">SB0664_bin_43</strain>
    </source>
</reference>
<dbReference type="PANTHER" id="PTHR30627:SF2">
    <property type="entry name" value="PEPTIDOGLYCAN D,D-TRANSPEPTIDASE MRDA"/>
    <property type="match status" value="1"/>
</dbReference>
<proteinExistence type="predicted"/>
<dbReference type="GO" id="GO:0071555">
    <property type="term" value="P:cell wall organization"/>
    <property type="evidence" value="ECO:0007669"/>
    <property type="project" value="TreeGrafter"/>
</dbReference>
<gene>
    <name evidence="2" type="ORF">F4Y60_03110</name>
</gene>
<dbReference type="EMBL" id="VXRY01000117">
    <property type="protein sequence ID" value="MXY33077.1"/>
    <property type="molecule type" value="Genomic_DNA"/>
</dbReference>
<evidence type="ECO:0000313" key="2">
    <source>
        <dbReference type="EMBL" id="MXY33077.1"/>
    </source>
</evidence>
<feature type="domain" description="Penicillin-binding protein transpeptidase" evidence="1">
    <location>
        <begin position="16"/>
        <end position="339"/>
    </location>
</feature>
<sequence length="394" mass="42762">HALQNYALARLAGESGSAVVIDVETGGLRAMVSSPSFDPNLFVRGISVKDYGALRDHALVPLFNRSVQGQYPPGSTFKMMTALAALRSGVLGPRDTIHCPGHLDFGGRKFHCWRSGGHGRMDLDMAIAQSCDVYFYEAARRVGIDRIAELCAEFGLGQRPDIPVSAVRSGLVPSIKWKARVRGEGWLQGETLNAGIGQGDVLASPLQLAVMTARIAGMRAVKPRLIKSVDGVEAPVEPVAEVDVPEGLMQLVRRAMYNVVNGPRGTARNARIVAEEFLMAGKTGTSQVRSISETERDRGVTKNEELPRHLRDHGLFVAFAPYDKPKYAIAVVIEHGGSGALVALPARDILLYALSGGIPPLTAYPPDQREAIRQQHREMVLRPRQKPVREASRA</sequence>
<dbReference type="GO" id="GO:0008658">
    <property type="term" value="F:penicillin binding"/>
    <property type="evidence" value="ECO:0007669"/>
    <property type="project" value="InterPro"/>
</dbReference>
<name>A0A6B0XZ73_9RHOB</name>
<dbReference type="InterPro" id="IPR001460">
    <property type="entry name" value="PCN-bd_Tpept"/>
</dbReference>
<dbReference type="PANTHER" id="PTHR30627">
    <property type="entry name" value="PEPTIDOGLYCAN D,D-TRANSPEPTIDASE"/>
    <property type="match status" value="1"/>
</dbReference>
<protein>
    <submittedName>
        <fullName evidence="2">Penicillin-binding protein 2</fullName>
    </submittedName>
</protein>
<dbReference type="GO" id="GO:0005886">
    <property type="term" value="C:plasma membrane"/>
    <property type="evidence" value="ECO:0007669"/>
    <property type="project" value="TreeGrafter"/>
</dbReference>
<comment type="caution">
    <text evidence="2">The sequence shown here is derived from an EMBL/GenBank/DDBJ whole genome shotgun (WGS) entry which is preliminary data.</text>
</comment>
<organism evidence="2">
    <name type="scientific">Boseongicola sp. SB0664_bin_43</name>
    <dbReference type="NCBI Taxonomy" id="2604844"/>
    <lineage>
        <taxon>Bacteria</taxon>
        <taxon>Pseudomonadati</taxon>
        <taxon>Pseudomonadota</taxon>
        <taxon>Alphaproteobacteria</taxon>
        <taxon>Rhodobacterales</taxon>
        <taxon>Paracoccaceae</taxon>
        <taxon>Boseongicola</taxon>
    </lineage>
</organism>
<dbReference type="GO" id="GO:0071972">
    <property type="term" value="F:peptidoglycan L,D-transpeptidase activity"/>
    <property type="evidence" value="ECO:0007669"/>
    <property type="project" value="TreeGrafter"/>
</dbReference>
<dbReference type="InterPro" id="IPR050515">
    <property type="entry name" value="Beta-lactam/transpept"/>
</dbReference>
<dbReference type="Gene3D" id="3.40.710.10">
    <property type="entry name" value="DD-peptidase/beta-lactamase superfamily"/>
    <property type="match status" value="1"/>
</dbReference>
<dbReference type="SUPFAM" id="SSF56601">
    <property type="entry name" value="beta-lactamase/transpeptidase-like"/>
    <property type="match status" value="1"/>
</dbReference>
<dbReference type="Pfam" id="PF00905">
    <property type="entry name" value="Transpeptidase"/>
    <property type="match status" value="1"/>
</dbReference>
<feature type="non-terminal residue" evidence="2">
    <location>
        <position position="1"/>
    </location>
</feature>
<dbReference type="InterPro" id="IPR012338">
    <property type="entry name" value="Beta-lactam/transpept-like"/>
</dbReference>
<accession>A0A6B0XZ73</accession>
<dbReference type="AlphaFoldDB" id="A0A6B0XZ73"/>
<evidence type="ECO:0000259" key="1">
    <source>
        <dbReference type="Pfam" id="PF00905"/>
    </source>
</evidence>